<dbReference type="Proteomes" id="UP000230889">
    <property type="component" value="Chromosome 1"/>
</dbReference>
<proteinExistence type="predicted"/>
<accession>A0AAI8H6N4</accession>
<gene>
    <name evidence="1" type="ORF">CS875_06910</name>
</gene>
<name>A0AAI8H6N4_BRUSS</name>
<dbReference type="AlphaFoldDB" id="A0AAI8H6N4"/>
<organism evidence="1 2">
    <name type="scientific">Brucella suis</name>
    <dbReference type="NCBI Taxonomy" id="29461"/>
    <lineage>
        <taxon>Bacteria</taxon>
        <taxon>Pseudomonadati</taxon>
        <taxon>Pseudomonadota</taxon>
        <taxon>Alphaproteobacteria</taxon>
        <taxon>Hyphomicrobiales</taxon>
        <taxon>Brucellaceae</taxon>
        <taxon>Brucella/Ochrobactrum group</taxon>
        <taxon>Brucella</taxon>
    </lineage>
</organism>
<protein>
    <submittedName>
        <fullName evidence="1">Carbonic anhydrase</fullName>
    </submittedName>
</protein>
<evidence type="ECO:0000313" key="1">
    <source>
        <dbReference type="EMBL" id="ATQ52372.1"/>
    </source>
</evidence>
<reference evidence="1 2" key="1">
    <citation type="submission" date="2017-10" db="EMBL/GenBank/DDBJ databases">
        <title>First isolation and characterization of Brucella suis from yak.</title>
        <authorList>
            <person name="Yang X."/>
            <person name="Wang N."/>
            <person name="Cao X."/>
            <person name="Bie P."/>
            <person name="Wang J."/>
            <person name="Lyu Y."/>
            <person name="Wu Q."/>
        </authorList>
    </citation>
    <scope>NUCLEOTIDE SEQUENCE [LARGE SCALE GENOMIC DNA]</scope>
    <source>
        <strain evidence="1 2">QH05</strain>
    </source>
</reference>
<evidence type="ECO:0000313" key="2">
    <source>
        <dbReference type="Proteomes" id="UP000230889"/>
    </source>
</evidence>
<sequence>MFTCIHRSLPVVCISFLIWIIKKAPEGACLSRMGAFAGWLHHPAHARPYYKNNDRVHACGH</sequence>
<dbReference type="EMBL" id="CP024420">
    <property type="protein sequence ID" value="ATQ52372.1"/>
    <property type="molecule type" value="Genomic_DNA"/>
</dbReference>